<gene>
    <name evidence="8" type="ORF">GCM10023321_30180</name>
</gene>
<organism evidence="8 9">
    <name type="scientific">Pseudonocardia eucalypti</name>
    <dbReference type="NCBI Taxonomy" id="648755"/>
    <lineage>
        <taxon>Bacteria</taxon>
        <taxon>Bacillati</taxon>
        <taxon>Actinomycetota</taxon>
        <taxon>Actinomycetes</taxon>
        <taxon>Pseudonocardiales</taxon>
        <taxon>Pseudonocardiaceae</taxon>
        <taxon>Pseudonocardia</taxon>
    </lineage>
</organism>
<keyword evidence="2 8" id="KW-0489">Methyltransferase</keyword>
<dbReference type="InterPro" id="IPR029063">
    <property type="entry name" value="SAM-dependent_MTases_sf"/>
</dbReference>
<dbReference type="EC" id="2.1.1.72" evidence="1"/>
<keyword evidence="3" id="KW-0808">Transferase</keyword>
<protein>
    <recommendedName>
        <fullName evidence="1">site-specific DNA-methyltransferase (adenine-specific)</fullName>
        <ecNumber evidence="1">2.1.1.72</ecNumber>
    </recommendedName>
</protein>
<dbReference type="GO" id="GO:0032259">
    <property type="term" value="P:methylation"/>
    <property type="evidence" value="ECO:0007669"/>
    <property type="project" value="UniProtKB-KW"/>
</dbReference>
<dbReference type="EMBL" id="BAABJP010000010">
    <property type="protein sequence ID" value="GAA5155837.1"/>
    <property type="molecule type" value="Genomic_DNA"/>
</dbReference>
<evidence type="ECO:0000256" key="4">
    <source>
        <dbReference type="ARBA" id="ARBA00022691"/>
    </source>
</evidence>
<sequence length="1370" mass="151284">MTTLTAFRSVRAVGTVLPSDALARAVDLRMPGQRAEDYQLTPGMTINAAAARAWEACLGAHRAWHAALERLPPGDPAVGLTRDKWLLPLLYELGFGRPERLTAGIDLPPTLGETEPVHFPISHRLAWPAGATDPAVGVLLHLVGGGVGLDAPTHGVTARAPQSLVQDALNRSPHYLWAVVSNGHILRVLRDASSLTRQSYVEFDLDDVFGNQRYAEFRLFFLAVHASRFAPLAAETEPEADDTETPAFSAADCWLERWRNVAIADGTRALMTLREGVARALKHLGTGFVSHPTNVELRAELAVVPDACALLHRALLRVAYRLIVLFVAEDRELLHIASTNTDGQAHYAAYFSTARLRRLAATRTGTRHTDLWDAHLIVTDALADDGLDALALPGLAASLFSRDSLGVLDGAQLPNRNLLAAVKELAEITDPVTGARRPVDYRNLDSEELGGVYEGLLAYVPRYDAAARTFTLEQANGNTRKKSGSYYTPSELIALMLDEALDPLIADARRAADPETALLTLTIVDPAVGSGHFVVAAARRIAAALAAVRTSDAEPTPQAMRAAMADVVARCVYGVDLNDLAIEITKVALWLESFDGSRPLPFLDTHFKVGNSLLGATPKLLAGNIPDAAFVALNGDDTTRTSKLKARNKAERKRAAGQHTVFDSVARRLPISDSDVLDVETTSLAKKARELERQPTGTPADIREQAEAWQRFERDPDLEARKLAADAWCAAFVQSNTPARGFGITHDTLRRIVDNPTDVPSDLITTVRDLARQYRFFHWHLEFPTIFTVPEPGTADVNPETWWQGGFSCVIGNPPWDRVKIQDKEFFAAVGRNDIVDAKTAAIRGAMIDQLREEDPALHDAYCSALRRSAGIAHLLRDSGRYPFTGQGDVNTYSVFAETFRALLEPTGTAGIVTPTGLATDKTTSQFFADLVARNNLSALHDFVTNPRIWTDVGNRKFRFAVTTIRGRDSRVEKIRMSFFSKHPSEITHDRVFTVSPQEISIVNPNTSNCPTFLTRRDAEITLGIYHRHPVLIRDGTADGNPWGLSFGTLFHMANDSGLFRTAEDLAGARFNGWSYRDDAREYLPLYEAKLLWHFDHRLSSYALRAPGSRDTELPRLTDEMHNDPHTEAGPRYWVQESEVKKRLLGKWEHGWMLGWRDITGGALLRTFVPSVLPTSAIGDKFLLAFPGAPAHGPLLHAMWSTLAFDYIARQKISGTGMKYFLTKQLACPTPAIFAGPAPWEPDRTLAEWVTPYVLELSYTSWRIRPYAREMSLDGPPFRWDPERRALLRADLDAAFLHVFGLTRPEAEHVLDSFLVLRKYEERDHGDYRTRRLVLDAYDRMAAASARGGTGWSPLADLPAGHGPRHPAQA</sequence>
<dbReference type="Proteomes" id="UP001428817">
    <property type="component" value="Unassembled WGS sequence"/>
</dbReference>
<comment type="catalytic activity">
    <reaction evidence="5">
        <text>a 2'-deoxyadenosine in DNA + S-adenosyl-L-methionine = an N(6)-methyl-2'-deoxyadenosine in DNA + S-adenosyl-L-homocysteine + H(+)</text>
        <dbReference type="Rhea" id="RHEA:15197"/>
        <dbReference type="Rhea" id="RHEA-COMP:12418"/>
        <dbReference type="Rhea" id="RHEA-COMP:12419"/>
        <dbReference type="ChEBI" id="CHEBI:15378"/>
        <dbReference type="ChEBI" id="CHEBI:57856"/>
        <dbReference type="ChEBI" id="CHEBI:59789"/>
        <dbReference type="ChEBI" id="CHEBI:90615"/>
        <dbReference type="ChEBI" id="CHEBI:90616"/>
        <dbReference type="EC" id="2.1.1.72"/>
    </reaction>
</comment>
<evidence type="ECO:0000313" key="9">
    <source>
        <dbReference type="Proteomes" id="UP001428817"/>
    </source>
</evidence>
<feature type="region of interest" description="Disordered" evidence="6">
    <location>
        <begin position="1347"/>
        <end position="1370"/>
    </location>
</feature>
<evidence type="ECO:0000256" key="2">
    <source>
        <dbReference type="ARBA" id="ARBA00022603"/>
    </source>
</evidence>
<dbReference type="GO" id="GO:0008168">
    <property type="term" value="F:methyltransferase activity"/>
    <property type="evidence" value="ECO:0007669"/>
    <property type="project" value="UniProtKB-KW"/>
</dbReference>
<evidence type="ECO:0000313" key="8">
    <source>
        <dbReference type="EMBL" id="GAA5155837.1"/>
    </source>
</evidence>
<comment type="caution">
    <text evidence="8">The sequence shown here is derived from an EMBL/GenBank/DDBJ whole genome shotgun (WGS) entry which is preliminary data.</text>
</comment>
<name>A0ABP9Q242_9PSEU</name>
<evidence type="ECO:0000256" key="6">
    <source>
        <dbReference type="SAM" id="MobiDB-lite"/>
    </source>
</evidence>
<dbReference type="PANTHER" id="PTHR33841">
    <property type="entry name" value="DNA METHYLTRANSFERASE YEEA-RELATED"/>
    <property type="match status" value="1"/>
</dbReference>
<dbReference type="SUPFAM" id="SSF53335">
    <property type="entry name" value="S-adenosyl-L-methionine-dependent methyltransferases"/>
    <property type="match status" value="1"/>
</dbReference>
<dbReference type="Pfam" id="PF07669">
    <property type="entry name" value="Eco57I"/>
    <property type="match status" value="1"/>
</dbReference>
<dbReference type="PANTHER" id="PTHR33841:SF1">
    <property type="entry name" value="DNA METHYLTRANSFERASE A"/>
    <property type="match status" value="1"/>
</dbReference>
<evidence type="ECO:0000256" key="5">
    <source>
        <dbReference type="ARBA" id="ARBA00047942"/>
    </source>
</evidence>
<dbReference type="InterPro" id="IPR011639">
    <property type="entry name" value="MethylTrfase_TaqI-like_dom"/>
</dbReference>
<dbReference type="InterPro" id="IPR050953">
    <property type="entry name" value="N4_N6_ade-DNA_methylase"/>
</dbReference>
<evidence type="ECO:0000259" key="7">
    <source>
        <dbReference type="Pfam" id="PF07669"/>
    </source>
</evidence>
<accession>A0ABP9Q242</accession>
<dbReference type="RefSeq" id="WP_185064053.1">
    <property type="nucleotide sequence ID" value="NZ_BAABJP010000010.1"/>
</dbReference>
<feature type="domain" description="Type II methyltransferase M.TaqI-like" evidence="7">
    <location>
        <begin position="571"/>
        <end position="824"/>
    </location>
</feature>
<keyword evidence="9" id="KW-1185">Reference proteome</keyword>
<reference evidence="9" key="1">
    <citation type="journal article" date="2019" name="Int. J. Syst. Evol. Microbiol.">
        <title>The Global Catalogue of Microorganisms (GCM) 10K type strain sequencing project: providing services to taxonomists for standard genome sequencing and annotation.</title>
        <authorList>
            <consortium name="The Broad Institute Genomics Platform"/>
            <consortium name="The Broad Institute Genome Sequencing Center for Infectious Disease"/>
            <person name="Wu L."/>
            <person name="Ma J."/>
        </authorList>
    </citation>
    <scope>NUCLEOTIDE SEQUENCE [LARGE SCALE GENOMIC DNA]</scope>
    <source>
        <strain evidence="9">JCM 18303</strain>
    </source>
</reference>
<keyword evidence="4" id="KW-0949">S-adenosyl-L-methionine</keyword>
<dbReference type="PRINTS" id="PR00507">
    <property type="entry name" value="N12N6MTFRASE"/>
</dbReference>
<evidence type="ECO:0000256" key="1">
    <source>
        <dbReference type="ARBA" id="ARBA00011900"/>
    </source>
</evidence>
<evidence type="ECO:0000256" key="3">
    <source>
        <dbReference type="ARBA" id="ARBA00022679"/>
    </source>
</evidence>
<proteinExistence type="predicted"/>
<dbReference type="Gene3D" id="3.40.50.150">
    <property type="entry name" value="Vaccinia Virus protein VP39"/>
    <property type="match status" value="2"/>
</dbReference>